<reference evidence="1 2" key="1">
    <citation type="submission" date="2016-10" db="EMBL/GenBank/DDBJ databases">
        <authorList>
            <person name="Varghese N."/>
            <person name="Submissions S."/>
        </authorList>
    </citation>
    <scope>NUCLEOTIDE SEQUENCE [LARGE SCALE GENOMIC DNA]</scope>
    <source>
        <strain evidence="1 2">FF3</strain>
    </source>
</reference>
<keyword evidence="2" id="KW-1185">Reference proteome</keyword>
<comment type="caution">
    <text evidence="1">The sequence shown here is derived from an EMBL/GenBank/DDBJ whole genome shotgun (WGS) entry which is preliminary data.</text>
</comment>
<accession>A0A975WCF1</accession>
<dbReference type="Gene3D" id="3.40.50.720">
    <property type="entry name" value="NAD(P)-binding Rossmann-like Domain"/>
    <property type="match status" value="1"/>
</dbReference>
<gene>
    <name evidence="1" type="ORF">SAMN04487940_11375</name>
</gene>
<dbReference type="Proteomes" id="UP000182932">
    <property type="component" value="Unassembled WGS sequence"/>
</dbReference>
<name>A0A975WCF1_9RHOB</name>
<evidence type="ECO:0000313" key="1">
    <source>
        <dbReference type="EMBL" id="SEJ90426.1"/>
    </source>
</evidence>
<protein>
    <submittedName>
        <fullName evidence="1">Pyrroline-5-carboxylate reductase</fullName>
    </submittedName>
</protein>
<sequence>MPSLAEYGAGEPIIVTVATDAPVGYCKGYLGAGIPIVRNMPNLPASVSHAATAIVAQPGPRNSLAPARKRS</sequence>
<evidence type="ECO:0000313" key="2">
    <source>
        <dbReference type="Proteomes" id="UP000182932"/>
    </source>
</evidence>
<dbReference type="EMBL" id="FNYY01000013">
    <property type="protein sequence ID" value="SEJ90426.1"/>
    <property type="molecule type" value="Genomic_DNA"/>
</dbReference>
<organism evidence="1 2">
    <name type="scientific">Marinovum algicola</name>
    <dbReference type="NCBI Taxonomy" id="42444"/>
    <lineage>
        <taxon>Bacteria</taxon>
        <taxon>Pseudomonadati</taxon>
        <taxon>Pseudomonadota</taxon>
        <taxon>Alphaproteobacteria</taxon>
        <taxon>Rhodobacterales</taxon>
        <taxon>Roseobacteraceae</taxon>
        <taxon>Marinovum</taxon>
    </lineage>
</organism>
<dbReference type="AlphaFoldDB" id="A0A975WCF1"/>
<proteinExistence type="predicted"/>